<dbReference type="InterPro" id="IPR050256">
    <property type="entry name" value="Glycosyltransferase_2"/>
</dbReference>
<evidence type="ECO:0000256" key="1">
    <source>
        <dbReference type="ARBA" id="ARBA00022475"/>
    </source>
</evidence>
<feature type="transmembrane region" description="Helical" evidence="8">
    <location>
        <begin position="280"/>
        <end position="301"/>
    </location>
</feature>
<keyword evidence="2" id="KW-0328">Glycosyltransferase</keyword>
<evidence type="ECO:0000259" key="9">
    <source>
        <dbReference type="Pfam" id="PF00535"/>
    </source>
</evidence>
<keyword evidence="11" id="KW-1185">Reference proteome</keyword>
<dbReference type="CDD" id="cd04187">
    <property type="entry name" value="DPM1_like_bac"/>
    <property type="match status" value="1"/>
</dbReference>
<dbReference type="Gene3D" id="3.90.550.10">
    <property type="entry name" value="Spore Coat Polysaccharide Biosynthesis Protein SpsA, Chain A"/>
    <property type="match status" value="1"/>
</dbReference>
<evidence type="ECO:0000313" key="11">
    <source>
        <dbReference type="Proteomes" id="UP000286715"/>
    </source>
</evidence>
<keyword evidence="6 8" id="KW-1133">Transmembrane helix</keyword>
<feature type="transmembrane region" description="Helical" evidence="8">
    <location>
        <begin position="239"/>
        <end position="260"/>
    </location>
</feature>
<evidence type="ECO:0000256" key="8">
    <source>
        <dbReference type="SAM" id="Phobius"/>
    </source>
</evidence>
<keyword evidence="3 10" id="KW-0808">Transferase</keyword>
<name>A0A401XNE5_9FLAO</name>
<dbReference type="PANTHER" id="PTHR48090">
    <property type="entry name" value="UNDECAPRENYL-PHOSPHATE 4-DEOXY-4-FORMAMIDO-L-ARABINOSE TRANSFERASE-RELATED"/>
    <property type="match status" value="1"/>
</dbReference>
<proteinExistence type="predicted"/>
<reference evidence="10 11" key="1">
    <citation type="submission" date="2018-11" db="EMBL/GenBank/DDBJ databases">
        <title>Schleiferia aggregans sp. nov., a moderately thermophilic heterotrophic bacterium isolated from microbial mats at a terrestrial hot spring.</title>
        <authorList>
            <person name="Iino T."/>
            <person name="Ohkuma M."/>
            <person name="Haruta S."/>
        </authorList>
    </citation>
    <scope>NUCLEOTIDE SEQUENCE [LARGE SCALE GENOMIC DNA]</scope>
    <source>
        <strain evidence="10 11">LA</strain>
    </source>
</reference>
<dbReference type="RefSeq" id="WP_124398547.1">
    <property type="nucleotide sequence ID" value="NZ_BHZE01000024.1"/>
</dbReference>
<dbReference type="GO" id="GO:0099621">
    <property type="term" value="F:undecaprenyl-phosphate 4-deoxy-4-formamido-L-arabinose transferase activity"/>
    <property type="evidence" value="ECO:0007669"/>
    <property type="project" value="TreeGrafter"/>
</dbReference>
<comment type="caution">
    <text evidence="10">The sequence shown here is derived from an EMBL/GenBank/DDBJ whole genome shotgun (WGS) entry which is preliminary data.</text>
</comment>
<keyword evidence="1" id="KW-1003">Cell membrane</keyword>
<evidence type="ECO:0000256" key="6">
    <source>
        <dbReference type="ARBA" id="ARBA00022989"/>
    </source>
</evidence>
<dbReference type="AlphaFoldDB" id="A0A401XNE5"/>
<keyword evidence="7 8" id="KW-0472">Membrane</keyword>
<evidence type="ECO:0000256" key="7">
    <source>
        <dbReference type="ARBA" id="ARBA00023136"/>
    </source>
</evidence>
<evidence type="ECO:0000256" key="2">
    <source>
        <dbReference type="ARBA" id="ARBA00022676"/>
    </source>
</evidence>
<evidence type="ECO:0000256" key="4">
    <source>
        <dbReference type="ARBA" id="ARBA00022692"/>
    </source>
</evidence>
<evidence type="ECO:0000313" key="10">
    <source>
        <dbReference type="EMBL" id="GCD78493.1"/>
    </source>
</evidence>
<dbReference type="GO" id="GO:0009103">
    <property type="term" value="P:lipopolysaccharide biosynthetic process"/>
    <property type="evidence" value="ECO:0007669"/>
    <property type="project" value="UniProtKB-KW"/>
</dbReference>
<dbReference type="InterPro" id="IPR001173">
    <property type="entry name" value="Glyco_trans_2-like"/>
</dbReference>
<protein>
    <submittedName>
        <fullName evidence="10">Glycosyl transferase family 2</fullName>
    </submittedName>
</protein>
<dbReference type="Proteomes" id="UP000286715">
    <property type="component" value="Unassembled WGS sequence"/>
</dbReference>
<feature type="domain" description="Glycosyltransferase 2-like" evidence="9">
    <location>
        <begin position="9"/>
        <end position="154"/>
    </location>
</feature>
<evidence type="ECO:0000256" key="5">
    <source>
        <dbReference type="ARBA" id="ARBA00022985"/>
    </source>
</evidence>
<dbReference type="PANTHER" id="PTHR48090:SF3">
    <property type="entry name" value="UNDECAPRENYL-PHOSPHATE 4-DEOXY-4-FORMAMIDO-L-ARABINOSE TRANSFERASE"/>
    <property type="match status" value="1"/>
</dbReference>
<dbReference type="GO" id="GO:0005886">
    <property type="term" value="C:plasma membrane"/>
    <property type="evidence" value="ECO:0007669"/>
    <property type="project" value="TreeGrafter"/>
</dbReference>
<organism evidence="10 11">
    <name type="scientific">Thermaurantimonas aggregans</name>
    <dbReference type="NCBI Taxonomy" id="2173829"/>
    <lineage>
        <taxon>Bacteria</taxon>
        <taxon>Pseudomonadati</taxon>
        <taxon>Bacteroidota</taxon>
        <taxon>Flavobacteriia</taxon>
        <taxon>Flavobacteriales</taxon>
        <taxon>Schleiferiaceae</taxon>
        <taxon>Thermaurantimonas</taxon>
    </lineage>
</organism>
<gene>
    <name evidence="10" type="ORF">JCM31826_19750</name>
</gene>
<dbReference type="EMBL" id="BHZE01000024">
    <property type="protein sequence ID" value="GCD78493.1"/>
    <property type="molecule type" value="Genomic_DNA"/>
</dbReference>
<sequence length="332" mass="37657">MTNAQPDVSVVVPLYNEEESLRELFEWIKRVCDEHKLSFEVIMVDDGSTDGSWRVIEELASQHPEVRGISFRRNQGKSAGLNAGFRAAKGRVVITMDADLQDSPDEIPALYQMISGEGYDLVSGWKKKRYDPLSKTIPTKLFNWATRRMSGIHLNDFNCGLKAYKLEVVKHIEVYGELHRYIPVLAKSAGFSRIGEKVVVHRPRKYGHTKFGWERFVNGFLDLVTLAFVSRFSKRPMHFFGLLGTLMFVFGFSAAAYIGISKLIALKKGIPAILVADNPWFYISLTSMILGTQLFLAGFLAELIIRNNPRKFDPAIVERTANLNRADLYESR</sequence>
<accession>A0A401XNE5</accession>
<keyword evidence="5" id="KW-0448">Lipopolysaccharide biosynthesis</keyword>
<dbReference type="Pfam" id="PF00535">
    <property type="entry name" value="Glycos_transf_2"/>
    <property type="match status" value="1"/>
</dbReference>
<evidence type="ECO:0000256" key="3">
    <source>
        <dbReference type="ARBA" id="ARBA00022679"/>
    </source>
</evidence>
<keyword evidence="4 8" id="KW-0812">Transmembrane</keyword>
<dbReference type="InterPro" id="IPR029044">
    <property type="entry name" value="Nucleotide-diphossugar_trans"/>
</dbReference>
<dbReference type="OrthoDB" id="9807778at2"/>
<dbReference type="SUPFAM" id="SSF53448">
    <property type="entry name" value="Nucleotide-diphospho-sugar transferases"/>
    <property type="match status" value="1"/>
</dbReference>